<dbReference type="STRING" id="1209931.A0A135V4P8"/>
<dbReference type="AlphaFoldDB" id="A0A135V4P8"/>
<protein>
    <submittedName>
        <fullName evidence="2">C2H2 type zinc finger domain-containing protein</fullName>
    </submittedName>
</protein>
<sequence length="276" mass="31395">MSDTPFLNEYHFFATTFSFNDGEFPDTCNIMAPELDSHPDRHSSINLATFDPDHYLNATTHHDVADNSLAATFDTAKGDNNDNYHLPTTLRDDQKTQLDLSFNMPPLSCSAGWDENIATWPDDLFDATINDVYPSPSEMNSCEPTDVDDDWVPQDVYQMGFQDENGDWRCSYAGCRSLTVFERACDLRKHHSTHTKAFFCPRPECASSGIGFAYRKDYRRHLRSHEPSIPCPYALCGRVFSRMDNMVSFLRASSSHFTSSSLLVCNGFVFHVQNQY</sequence>
<evidence type="ECO:0000313" key="3">
    <source>
        <dbReference type="Proteomes" id="UP000070121"/>
    </source>
</evidence>
<dbReference type="InterPro" id="IPR036236">
    <property type="entry name" value="Znf_C2H2_sf"/>
</dbReference>
<evidence type="ECO:0000313" key="2">
    <source>
        <dbReference type="EMBL" id="KXH67642.1"/>
    </source>
</evidence>
<dbReference type="SMART" id="SM00355">
    <property type="entry name" value="ZnF_C2H2"/>
    <property type="match status" value="2"/>
</dbReference>
<keyword evidence="3" id="KW-1185">Reference proteome</keyword>
<reference evidence="2 3" key="1">
    <citation type="submission" date="2014-02" db="EMBL/GenBank/DDBJ databases">
        <title>The genome sequence of Colletotrichum salicis CBS 607.94.</title>
        <authorList>
            <person name="Baroncelli R."/>
            <person name="Thon M.R."/>
        </authorList>
    </citation>
    <scope>NUCLEOTIDE SEQUENCE [LARGE SCALE GENOMIC DNA]</scope>
    <source>
        <strain evidence="2 3">CBS 607.94</strain>
    </source>
</reference>
<dbReference type="SUPFAM" id="SSF57667">
    <property type="entry name" value="beta-beta-alpha zinc fingers"/>
    <property type="match status" value="1"/>
</dbReference>
<feature type="domain" description="C2H2-type" evidence="1">
    <location>
        <begin position="198"/>
        <end position="225"/>
    </location>
</feature>
<dbReference type="EMBL" id="JFFI01000440">
    <property type="protein sequence ID" value="KXH67642.1"/>
    <property type="molecule type" value="Genomic_DNA"/>
</dbReference>
<evidence type="ECO:0000259" key="1">
    <source>
        <dbReference type="SMART" id="SM00355"/>
    </source>
</evidence>
<dbReference type="Proteomes" id="UP000070121">
    <property type="component" value="Unassembled WGS sequence"/>
</dbReference>
<proteinExistence type="predicted"/>
<dbReference type="Gene3D" id="3.30.160.60">
    <property type="entry name" value="Classic Zinc Finger"/>
    <property type="match status" value="1"/>
</dbReference>
<accession>A0A135V4P8</accession>
<organism evidence="2 3">
    <name type="scientific">Colletotrichum salicis</name>
    <dbReference type="NCBI Taxonomy" id="1209931"/>
    <lineage>
        <taxon>Eukaryota</taxon>
        <taxon>Fungi</taxon>
        <taxon>Dikarya</taxon>
        <taxon>Ascomycota</taxon>
        <taxon>Pezizomycotina</taxon>
        <taxon>Sordariomycetes</taxon>
        <taxon>Hypocreomycetidae</taxon>
        <taxon>Glomerellales</taxon>
        <taxon>Glomerellaceae</taxon>
        <taxon>Colletotrichum</taxon>
        <taxon>Colletotrichum acutatum species complex</taxon>
    </lineage>
</organism>
<dbReference type="OrthoDB" id="4936203at2759"/>
<name>A0A135V4P8_9PEZI</name>
<comment type="caution">
    <text evidence="2">The sequence shown here is derived from an EMBL/GenBank/DDBJ whole genome shotgun (WGS) entry which is preliminary data.</text>
</comment>
<dbReference type="InterPro" id="IPR013087">
    <property type="entry name" value="Znf_C2H2_type"/>
</dbReference>
<feature type="domain" description="C2H2-type" evidence="1">
    <location>
        <begin position="168"/>
        <end position="194"/>
    </location>
</feature>
<gene>
    <name evidence="2" type="ORF">CSAL01_03565</name>
</gene>